<feature type="region of interest" description="Disordered" evidence="11">
    <location>
        <begin position="63"/>
        <end position="107"/>
    </location>
</feature>
<dbReference type="EMBL" id="PNYC01000002">
    <property type="protein sequence ID" value="PMS38126.1"/>
    <property type="molecule type" value="Genomic_DNA"/>
</dbReference>
<dbReference type="SUPFAM" id="SSF56935">
    <property type="entry name" value="Porins"/>
    <property type="match status" value="1"/>
</dbReference>
<feature type="chain" id="PRO_5014763426" evidence="12">
    <location>
        <begin position="31"/>
        <end position="564"/>
    </location>
</feature>
<sequence length="564" mass="59905">MKSRKRPLYAACRLLLFAAGGTALSGTALAQALPATNENQEIQLLKQQVDMLSKKLDSLMAKQQQQQQQAVTTNQKPAVTPGATSNPGEVHASNVPPEPAPNVSSSGWGAGMPPKLKSLLSFLGEVDFYGNLDLSVDYATKGLASSYTLPDGTVVSPRGHMGWQPDISSNLSYIGVRGKRPFGSSSDLSFVYQLETQLDVSATSGTANSNSAQDSTVKGALTSRNSYIGIASARWGAIKAGKTDAPYKTSTARMNPFTGTLGDYSSIMGNTGGDNRVEFGTRLDHAIWYESPNFHGWSFNALVSPGQNRGYENSTQAAGESDCTGGNVPGSGGNPVACNDGSYGSAYSANLAYANGPFYFTTAYELHRDVNRSSDVTASPAALASPDGTDPNDIGNEWAFKVGAQYKLPTHTILSGIYEWIRREVPAYLEVQNERSRNGFWLAITQEFTPKDSVSIGWAHAGRTPGDPGQHNTPPLTNALGTANPDNAANMFTAMYKHAVDKHTTVYADYALVLNHPAAHYAMGAGGRSVTIDCHDGSSISQGAPFCFAGGREMGVSVGLDYKF</sequence>
<keyword evidence="4" id="KW-1134">Transmembrane beta strand</keyword>
<reference evidence="14 15" key="1">
    <citation type="submission" date="2018-01" db="EMBL/GenBank/DDBJ databases">
        <title>Whole genome analyses suggest that Burkholderia sensu lato contains two further novel genera in the rhizoxinica-symbiotica group Mycetohabitans gen. nov., and Trinickia gen. nov.: implications for the evolution of diazotrophy and nodulation in the Burkholderiaceae.</title>
        <authorList>
            <person name="Estrada-de los Santos P."/>
            <person name="Palmer M."/>
            <person name="Chavez-Ramirez B."/>
            <person name="Beukes C."/>
            <person name="Steenkamp E.T."/>
            <person name="Hirsch A.M."/>
            <person name="Manyaka P."/>
            <person name="Maluk M."/>
            <person name="Lafos M."/>
            <person name="Crook M."/>
            <person name="Gross E."/>
            <person name="Simon M.F."/>
            <person name="Bueno dos Reis Junior F."/>
            <person name="Poole P.S."/>
            <person name="Venter S.N."/>
            <person name="James E.K."/>
        </authorList>
    </citation>
    <scope>NUCLEOTIDE SEQUENCE [LARGE SCALE GENOMIC DNA]</scope>
    <source>
        <strain evidence="14 15">JPY 581</strain>
    </source>
</reference>
<dbReference type="OrthoDB" id="8764948at2"/>
<evidence type="ECO:0000256" key="5">
    <source>
        <dbReference type="ARBA" id="ARBA00022692"/>
    </source>
</evidence>
<evidence type="ECO:0000256" key="11">
    <source>
        <dbReference type="SAM" id="MobiDB-lite"/>
    </source>
</evidence>
<evidence type="ECO:0000256" key="1">
    <source>
        <dbReference type="ARBA" id="ARBA00004571"/>
    </source>
</evidence>
<dbReference type="Pfam" id="PF13609">
    <property type="entry name" value="Porin_4"/>
    <property type="match status" value="1"/>
</dbReference>
<gene>
    <name evidence="14" type="ORF">C0Z20_04890</name>
</gene>
<keyword evidence="10" id="KW-0998">Cell outer membrane</keyword>
<dbReference type="AlphaFoldDB" id="A0A2N7X8N5"/>
<organism evidence="14 15">
    <name type="scientific">Trinickia symbiotica</name>
    <dbReference type="NCBI Taxonomy" id="863227"/>
    <lineage>
        <taxon>Bacteria</taxon>
        <taxon>Pseudomonadati</taxon>
        <taxon>Pseudomonadota</taxon>
        <taxon>Betaproteobacteria</taxon>
        <taxon>Burkholderiales</taxon>
        <taxon>Burkholderiaceae</taxon>
        <taxon>Trinickia</taxon>
    </lineage>
</organism>
<accession>A0A2N7X8N5</accession>
<evidence type="ECO:0000256" key="2">
    <source>
        <dbReference type="ARBA" id="ARBA00011233"/>
    </source>
</evidence>
<dbReference type="PANTHER" id="PTHR34501:SF9">
    <property type="entry name" value="MAJOR OUTER MEMBRANE PROTEIN P.IA"/>
    <property type="match status" value="1"/>
</dbReference>
<feature type="compositionally biased region" description="Polar residues" evidence="11">
    <location>
        <begin position="70"/>
        <end position="87"/>
    </location>
</feature>
<evidence type="ECO:0000256" key="8">
    <source>
        <dbReference type="ARBA" id="ARBA00023114"/>
    </source>
</evidence>
<dbReference type="InterPro" id="IPR023614">
    <property type="entry name" value="Porin_dom_sf"/>
</dbReference>
<evidence type="ECO:0000256" key="9">
    <source>
        <dbReference type="ARBA" id="ARBA00023136"/>
    </source>
</evidence>
<evidence type="ECO:0000256" key="12">
    <source>
        <dbReference type="SAM" id="SignalP"/>
    </source>
</evidence>
<evidence type="ECO:0000256" key="4">
    <source>
        <dbReference type="ARBA" id="ARBA00022452"/>
    </source>
</evidence>
<dbReference type="RefSeq" id="WP_083925471.1">
    <property type="nucleotide sequence ID" value="NZ_KB890164.1"/>
</dbReference>
<dbReference type="Proteomes" id="UP000235777">
    <property type="component" value="Unassembled WGS sequence"/>
</dbReference>
<keyword evidence="3" id="KW-0813">Transport</keyword>
<keyword evidence="5" id="KW-0812">Transmembrane</keyword>
<evidence type="ECO:0000256" key="7">
    <source>
        <dbReference type="ARBA" id="ARBA00023065"/>
    </source>
</evidence>
<name>A0A2N7X8N5_9BURK</name>
<dbReference type="CDD" id="cd00342">
    <property type="entry name" value="gram_neg_porins"/>
    <property type="match status" value="1"/>
</dbReference>
<dbReference type="Gene3D" id="2.40.160.10">
    <property type="entry name" value="Porin"/>
    <property type="match status" value="1"/>
</dbReference>
<evidence type="ECO:0000256" key="6">
    <source>
        <dbReference type="ARBA" id="ARBA00022729"/>
    </source>
</evidence>
<evidence type="ECO:0000256" key="10">
    <source>
        <dbReference type="ARBA" id="ARBA00023237"/>
    </source>
</evidence>
<comment type="subunit">
    <text evidence="2">Homotrimer.</text>
</comment>
<keyword evidence="15" id="KW-1185">Reference proteome</keyword>
<dbReference type="InterPro" id="IPR050298">
    <property type="entry name" value="Gram-neg_bact_OMP"/>
</dbReference>
<dbReference type="InterPro" id="IPR033900">
    <property type="entry name" value="Gram_neg_porin_domain"/>
</dbReference>
<evidence type="ECO:0000313" key="15">
    <source>
        <dbReference type="Proteomes" id="UP000235777"/>
    </source>
</evidence>
<dbReference type="PANTHER" id="PTHR34501">
    <property type="entry name" value="PROTEIN YDDL-RELATED"/>
    <property type="match status" value="1"/>
</dbReference>
<evidence type="ECO:0000259" key="13">
    <source>
        <dbReference type="Pfam" id="PF13609"/>
    </source>
</evidence>
<comment type="caution">
    <text evidence="14">The sequence shown here is derived from an EMBL/GenBank/DDBJ whole genome shotgun (WGS) entry which is preliminary data.</text>
</comment>
<feature type="signal peptide" evidence="12">
    <location>
        <begin position="1"/>
        <end position="30"/>
    </location>
</feature>
<dbReference type="STRING" id="863227.GCA_000373005_00159"/>
<keyword evidence="9" id="KW-0472">Membrane</keyword>
<dbReference type="GO" id="GO:0006811">
    <property type="term" value="P:monoatomic ion transport"/>
    <property type="evidence" value="ECO:0007669"/>
    <property type="project" value="UniProtKB-KW"/>
</dbReference>
<feature type="domain" description="Porin" evidence="13">
    <location>
        <begin position="125"/>
        <end position="513"/>
    </location>
</feature>
<evidence type="ECO:0000313" key="14">
    <source>
        <dbReference type="EMBL" id="PMS38126.1"/>
    </source>
</evidence>
<evidence type="ECO:0000256" key="3">
    <source>
        <dbReference type="ARBA" id="ARBA00022448"/>
    </source>
</evidence>
<dbReference type="GO" id="GO:0015288">
    <property type="term" value="F:porin activity"/>
    <property type="evidence" value="ECO:0007669"/>
    <property type="project" value="UniProtKB-KW"/>
</dbReference>
<keyword evidence="6 12" id="KW-0732">Signal</keyword>
<proteinExistence type="predicted"/>
<dbReference type="GO" id="GO:0009279">
    <property type="term" value="C:cell outer membrane"/>
    <property type="evidence" value="ECO:0007669"/>
    <property type="project" value="UniProtKB-SubCell"/>
</dbReference>
<keyword evidence="7" id="KW-0406">Ion transport</keyword>
<dbReference type="GO" id="GO:0046930">
    <property type="term" value="C:pore complex"/>
    <property type="evidence" value="ECO:0007669"/>
    <property type="project" value="UniProtKB-KW"/>
</dbReference>
<keyword evidence="8" id="KW-0626">Porin</keyword>
<protein>
    <submittedName>
        <fullName evidence="14">Porin</fullName>
    </submittedName>
</protein>
<comment type="subcellular location">
    <subcellularLocation>
        <location evidence="1">Cell outer membrane</location>
        <topology evidence="1">Multi-pass membrane protein</topology>
    </subcellularLocation>
</comment>